<dbReference type="InParanoid" id="A0A0V0R318"/>
<feature type="compositionally biased region" description="Basic and acidic residues" evidence="1">
    <location>
        <begin position="7"/>
        <end position="42"/>
    </location>
</feature>
<name>A0A0V0R318_PSEPJ</name>
<accession>A0A0V0R318</accession>
<comment type="caution">
    <text evidence="2">The sequence shown here is derived from an EMBL/GenBank/DDBJ whole genome shotgun (WGS) entry which is preliminary data.</text>
</comment>
<gene>
    <name evidence="2" type="ORF">PPERSA_09019</name>
</gene>
<reference evidence="2 3" key="1">
    <citation type="journal article" date="2015" name="Sci. Rep.">
        <title>Genome of the facultative scuticociliatosis pathogen Pseudocohnilembus persalinus provides insight into its virulence through horizontal gene transfer.</title>
        <authorList>
            <person name="Xiong J."/>
            <person name="Wang G."/>
            <person name="Cheng J."/>
            <person name="Tian M."/>
            <person name="Pan X."/>
            <person name="Warren A."/>
            <person name="Jiang C."/>
            <person name="Yuan D."/>
            <person name="Miao W."/>
        </authorList>
    </citation>
    <scope>NUCLEOTIDE SEQUENCE [LARGE SCALE GENOMIC DNA]</scope>
    <source>
        <strain evidence="2">36N120E</strain>
    </source>
</reference>
<dbReference type="EMBL" id="LDAU01000057">
    <property type="protein sequence ID" value="KRX08915.1"/>
    <property type="molecule type" value="Genomic_DNA"/>
</dbReference>
<feature type="region of interest" description="Disordered" evidence="1">
    <location>
        <begin position="71"/>
        <end position="91"/>
    </location>
</feature>
<evidence type="ECO:0000313" key="3">
    <source>
        <dbReference type="Proteomes" id="UP000054937"/>
    </source>
</evidence>
<protein>
    <submittedName>
        <fullName evidence="2">Uncharacterized protein</fullName>
    </submittedName>
</protein>
<dbReference type="AlphaFoldDB" id="A0A0V0R318"/>
<dbReference type="Proteomes" id="UP000054937">
    <property type="component" value="Unassembled WGS sequence"/>
</dbReference>
<evidence type="ECO:0000313" key="2">
    <source>
        <dbReference type="EMBL" id="KRX08915.1"/>
    </source>
</evidence>
<feature type="region of interest" description="Disordered" evidence="1">
    <location>
        <begin position="1"/>
        <end position="51"/>
    </location>
</feature>
<keyword evidence="3" id="KW-1185">Reference proteome</keyword>
<evidence type="ECO:0000256" key="1">
    <source>
        <dbReference type="SAM" id="MobiDB-lite"/>
    </source>
</evidence>
<proteinExistence type="predicted"/>
<feature type="compositionally biased region" description="Basic and acidic residues" evidence="1">
    <location>
        <begin position="77"/>
        <end position="87"/>
    </location>
</feature>
<organism evidence="2 3">
    <name type="scientific">Pseudocohnilembus persalinus</name>
    <name type="common">Ciliate</name>
    <dbReference type="NCBI Taxonomy" id="266149"/>
    <lineage>
        <taxon>Eukaryota</taxon>
        <taxon>Sar</taxon>
        <taxon>Alveolata</taxon>
        <taxon>Ciliophora</taxon>
        <taxon>Intramacronucleata</taxon>
        <taxon>Oligohymenophorea</taxon>
        <taxon>Scuticociliatia</taxon>
        <taxon>Philasterida</taxon>
        <taxon>Pseudocohnilembidae</taxon>
        <taxon>Pseudocohnilembus</taxon>
    </lineage>
</organism>
<sequence>MKYRLKLLREQKLPKTDQNENENEIERPNSDDNRSDYGESKQGKGQNQDIEMDIEIQDELEESKLIEEENDFTQKLNKNDSIEKENLSRSQSKADLLAEVVTEKEEKAEVEVEVKNILQ</sequence>